<comment type="subunit">
    <text evidence="11">Monomer.</text>
</comment>
<protein>
    <recommendedName>
        <fullName evidence="3 11">Shikimate kinase</fullName>
        <shortName evidence="11">SK</shortName>
        <ecNumber evidence="3 11">2.7.1.71</ecNumber>
    </recommendedName>
</protein>
<keyword evidence="4 11" id="KW-0028">Amino-acid biosynthesis</keyword>
<feature type="binding site" evidence="11">
    <location>
        <position position="60"/>
    </location>
    <ligand>
        <name>substrate</name>
    </ligand>
</feature>
<name>A0A840RM42_9NEIS</name>
<evidence type="ECO:0000256" key="10">
    <source>
        <dbReference type="ARBA" id="ARBA00048567"/>
    </source>
</evidence>
<dbReference type="InterPro" id="IPR023000">
    <property type="entry name" value="Shikimate_kinase_CS"/>
</dbReference>
<keyword evidence="6 11" id="KW-0547">Nucleotide-binding</keyword>
<evidence type="ECO:0000313" key="13">
    <source>
        <dbReference type="Proteomes" id="UP000543030"/>
    </source>
</evidence>
<feature type="binding site" evidence="11">
    <location>
        <position position="36"/>
    </location>
    <ligand>
        <name>substrate</name>
    </ligand>
</feature>
<feature type="binding site" evidence="11">
    <location>
        <position position="120"/>
    </location>
    <ligand>
        <name>ATP</name>
        <dbReference type="ChEBI" id="CHEBI:30616"/>
    </ligand>
</feature>
<comment type="similarity">
    <text evidence="2 11">Belongs to the shikimate kinase family.</text>
</comment>
<evidence type="ECO:0000256" key="3">
    <source>
        <dbReference type="ARBA" id="ARBA00012154"/>
    </source>
</evidence>
<keyword evidence="5 11" id="KW-0808">Transferase</keyword>
<comment type="catalytic activity">
    <reaction evidence="10 11">
        <text>shikimate + ATP = 3-phosphoshikimate + ADP + H(+)</text>
        <dbReference type="Rhea" id="RHEA:13121"/>
        <dbReference type="ChEBI" id="CHEBI:15378"/>
        <dbReference type="ChEBI" id="CHEBI:30616"/>
        <dbReference type="ChEBI" id="CHEBI:36208"/>
        <dbReference type="ChEBI" id="CHEBI:145989"/>
        <dbReference type="ChEBI" id="CHEBI:456216"/>
        <dbReference type="EC" id="2.7.1.71"/>
    </reaction>
</comment>
<dbReference type="GO" id="GO:0005524">
    <property type="term" value="F:ATP binding"/>
    <property type="evidence" value="ECO:0007669"/>
    <property type="project" value="UniProtKB-UniRule"/>
</dbReference>
<feature type="binding site" evidence="11">
    <location>
        <position position="82"/>
    </location>
    <ligand>
        <name>substrate</name>
    </ligand>
</feature>
<keyword evidence="9 11" id="KW-0057">Aromatic amino acid biosynthesis</keyword>
<dbReference type="PANTHER" id="PTHR21087">
    <property type="entry name" value="SHIKIMATE KINASE"/>
    <property type="match status" value="1"/>
</dbReference>
<comment type="cofactor">
    <cofactor evidence="11">
        <name>Mg(2+)</name>
        <dbReference type="ChEBI" id="CHEBI:18420"/>
    </cofactor>
    <text evidence="11">Binds 1 Mg(2+) ion per subunit.</text>
</comment>
<dbReference type="PANTHER" id="PTHR21087:SF16">
    <property type="entry name" value="SHIKIMATE KINASE 1, CHLOROPLASTIC"/>
    <property type="match status" value="1"/>
</dbReference>
<keyword evidence="11" id="KW-0460">Magnesium</keyword>
<dbReference type="AlphaFoldDB" id="A0A840RM42"/>
<dbReference type="RefSeq" id="WP_184102815.1">
    <property type="nucleotide sequence ID" value="NZ_JACHHN010000009.1"/>
</dbReference>
<keyword evidence="11" id="KW-0479">Metal-binding</keyword>
<dbReference type="HAMAP" id="MF_00109">
    <property type="entry name" value="Shikimate_kinase"/>
    <property type="match status" value="1"/>
</dbReference>
<dbReference type="Gene3D" id="3.40.50.300">
    <property type="entry name" value="P-loop containing nucleotide triphosphate hydrolases"/>
    <property type="match status" value="1"/>
</dbReference>
<comment type="subcellular location">
    <subcellularLocation>
        <location evidence="11">Cytoplasm</location>
    </subcellularLocation>
</comment>
<feature type="binding site" evidence="11">
    <location>
        <position position="139"/>
    </location>
    <ligand>
        <name>substrate</name>
    </ligand>
</feature>
<comment type="function">
    <text evidence="11">Catalyzes the specific phosphorylation of the 3-hydroxyl group of shikimic acid using ATP as a cosubstrate.</text>
</comment>
<evidence type="ECO:0000256" key="4">
    <source>
        <dbReference type="ARBA" id="ARBA00022605"/>
    </source>
</evidence>
<dbReference type="GO" id="GO:0009073">
    <property type="term" value="P:aromatic amino acid family biosynthetic process"/>
    <property type="evidence" value="ECO:0007669"/>
    <property type="project" value="UniProtKB-KW"/>
</dbReference>
<feature type="binding site" evidence="11">
    <location>
        <position position="18"/>
    </location>
    <ligand>
        <name>Mg(2+)</name>
        <dbReference type="ChEBI" id="CHEBI:18420"/>
    </ligand>
</feature>
<evidence type="ECO:0000256" key="2">
    <source>
        <dbReference type="ARBA" id="ARBA00006997"/>
    </source>
</evidence>
<dbReference type="GO" id="GO:0000287">
    <property type="term" value="F:magnesium ion binding"/>
    <property type="evidence" value="ECO:0007669"/>
    <property type="project" value="UniProtKB-UniRule"/>
</dbReference>
<dbReference type="InterPro" id="IPR031322">
    <property type="entry name" value="Shikimate/glucono_kinase"/>
</dbReference>
<evidence type="ECO:0000256" key="9">
    <source>
        <dbReference type="ARBA" id="ARBA00023141"/>
    </source>
</evidence>
<feature type="binding site" evidence="11">
    <location>
        <position position="156"/>
    </location>
    <ligand>
        <name>ATP</name>
        <dbReference type="ChEBI" id="CHEBI:30616"/>
    </ligand>
</feature>
<keyword evidence="7 11" id="KW-0418">Kinase</keyword>
<dbReference type="CDD" id="cd00464">
    <property type="entry name" value="SK"/>
    <property type="match status" value="1"/>
</dbReference>
<evidence type="ECO:0000256" key="7">
    <source>
        <dbReference type="ARBA" id="ARBA00022777"/>
    </source>
</evidence>
<dbReference type="GO" id="GO:0008652">
    <property type="term" value="P:amino acid biosynthetic process"/>
    <property type="evidence" value="ECO:0007669"/>
    <property type="project" value="UniProtKB-KW"/>
</dbReference>
<dbReference type="GO" id="GO:0009423">
    <property type="term" value="P:chorismate biosynthetic process"/>
    <property type="evidence" value="ECO:0007669"/>
    <property type="project" value="UniProtKB-UniRule"/>
</dbReference>
<dbReference type="EMBL" id="JACHHN010000009">
    <property type="protein sequence ID" value="MBB5193171.1"/>
    <property type="molecule type" value="Genomic_DNA"/>
</dbReference>
<comment type="pathway">
    <text evidence="1 11">Metabolic intermediate biosynthesis; chorismate biosynthesis; chorismate from D-erythrose 4-phosphate and phosphoenolpyruvate: step 5/7.</text>
</comment>
<evidence type="ECO:0000256" key="11">
    <source>
        <dbReference type="HAMAP-Rule" id="MF_00109"/>
    </source>
</evidence>
<keyword evidence="11" id="KW-0963">Cytoplasm</keyword>
<evidence type="ECO:0000256" key="5">
    <source>
        <dbReference type="ARBA" id="ARBA00022679"/>
    </source>
</evidence>
<organism evidence="12 13">
    <name type="scientific">Silvimonas terrae</name>
    <dbReference type="NCBI Taxonomy" id="300266"/>
    <lineage>
        <taxon>Bacteria</taxon>
        <taxon>Pseudomonadati</taxon>
        <taxon>Pseudomonadota</taxon>
        <taxon>Betaproteobacteria</taxon>
        <taxon>Neisseriales</taxon>
        <taxon>Chitinibacteraceae</taxon>
        <taxon>Silvimonas</taxon>
    </lineage>
</organism>
<dbReference type="PRINTS" id="PR01100">
    <property type="entry name" value="SHIKIMTKNASE"/>
</dbReference>
<evidence type="ECO:0000256" key="8">
    <source>
        <dbReference type="ARBA" id="ARBA00022840"/>
    </source>
</evidence>
<keyword evidence="13" id="KW-1185">Reference proteome</keyword>
<evidence type="ECO:0000256" key="6">
    <source>
        <dbReference type="ARBA" id="ARBA00022741"/>
    </source>
</evidence>
<keyword evidence="8 11" id="KW-0067">ATP-binding</keyword>
<dbReference type="InterPro" id="IPR027417">
    <property type="entry name" value="P-loop_NTPase"/>
</dbReference>
<dbReference type="GO" id="GO:0004765">
    <property type="term" value="F:shikimate kinase activity"/>
    <property type="evidence" value="ECO:0007669"/>
    <property type="project" value="UniProtKB-UniRule"/>
</dbReference>
<comment type="caution">
    <text evidence="12">The sequence shown here is derived from an EMBL/GenBank/DDBJ whole genome shotgun (WGS) entry which is preliminary data.</text>
</comment>
<dbReference type="EC" id="2.7.1.71" evidence="3 11"/>
<sequence length="179" mass="19993">MKIPGNFFLVGLMGAGKTTVGRALARATGKTFYDSDHEIEARTGVRIPTIFELEGETGFRGREHDVIAELVAMKDIVLATGGGAVLNPENRANLRRGGFVIYLRASVDDLYLRTAHDKNRPLLQTANPKQRLAELFEARDPLYREVADLVVDTSRQTVQHLTHQLLQQLEQKAYAHRQA</sequence>
<dbReference type="UniPathway" id="UPA00053">
    <property type="reaction ID" value="UER00088"/>
</dbReference>
<gene>
    <name evidence="11" type="primary">aroK</name>
    <name evidence="12" type="ORF">HNQ50_003925</name>
</gene>
<accession>A0A840RM42</accession>
<evidence type="ECO:0000256" key="1">
    <source>
        <dbReference type="ARBA" id="ARBA00004842"/>
    </source>
</evidence>
<feature type="binding site" evidence="11">
    <location>
        <begin position="14"/>
        <end position="19"/>
    </location>
    <ligand>
        <name>ATP</name>
        <dbReference type="ChEBI" id="CHEBI:30616"/>
    </ligand>
</feature>
<dbReference type="SUPFAM" id="SSF52540">
    <property type="entry name" value="P-loop containing nucleoside triphosphate hydrolases"/>
    <property type="match status" value="1"/>
</dbReference>
<dbReference type="Pfam" id="PF01202">
    <property type="entry name" value="SKI"/>
    <property type="match status" value="1"/>
</dbReference>
<dbReference type="PROSITE" id="PS01128">
    <property type="entry name" value="SHIKIMATE_KINASE"/>
    <property type="match status" value="1"/>
</dbReference>
<dbReference type="Proteomes" id="UP000543030">
    <property type="component" value="Unassembled WGS sequence"/>
</dbReference>
<proteinExistence type="inferred from homology"/>
<evidence type="ECO:0000313" key="12">
    <source>
        <dbReference type="EMBL" id="MBB5193171.1"/>
    </source>
</evidence>
<reference evidence="12 13" key="1">
    <citation type="submission" date="2020-08" db="EMBL/GenBank/DDBJ databases">
        <title>Genomic Encyclopedia of Type Strains, Phase IV (KMG-IV): sequencing the most valuable type-strain genomes for metagenomic binning, comparative biology and taxonomic classification.</title>
        <authorList>
            <person name="Goeker M."/>
        </authorList>
    </citation>
    <scope>NUCLEOTIDE SEQUENCE [LARGE SCALE GENOMIC DNA]</scope>
    <source>
        <strain evidence="12 13">DSM 18233</strain>
    </source>
</reference>
<dbReference type="GO" id="GO:0005829">
    <property type="term" value="C:cytosol"/>
    <property type="evidence" value="ECO:0007669"/>
    <property type="project" value="TreeGrafter"/>
</dbReference>
<dbReference type="InterPro" id="IPR000623">
    <property type="entry name" value="Shikimate_kinase/TSH1"/>
</dbReference>